<feature type="transmembrane region" description="Helical" evidence="1">
    <location>
        <begin position="35"/>
        <end position="55"/>
    </location>
</feature>
<name>A0A402B3I6_9CHLR</name>
<evidence type="ECO:0000313" key="3">
    <source>
        <dbReference type="Proteomes" id="UP000287171"/>
    </source>
</evidence>
<evidence type="ECO:0000256" key="1">
    <source>
        <dbReference type="SAM" id="Phobius"/>
    </source>
</evidence>
<keyword evidence="1" id="KW-0472">Membrane</keyword>
<dbReference type="Proteomes" id="UP000287171">
    <property type="component" value="Unassembled WGS sequence"/>
</dbReference>
<dbReference type="AlphaFoldDB" id="A0A402B3I6"/>
<organism evidence="2 3">
    <name type="scientific">Dictyobacter alpinus</name>
    <dbReference type="NCBI Taxonomy" id="2014873"/>
    <lineage>
        <taxon>Bacteria</taxon>
        <taxon>Bacillati</taxon>
        <taxon>Chloroflexota</taxon>
        <taxon>Ktedonobacteria</taxon>
        <taxon>Ktedonobacterales</taxon>
        <taxon>Dictyobacteraceae</taxon>
        <taxon>Dictyobacter</taxon>
    </lineage>
</organism>
<comment type="caution">
    <text evidence="2">The sequence shown here is derived from an EMBL/GenBank/DDBJ whole genome shotgun (WGS) entry which is preliminary data.</text>
</comment>
<keyword evidence="1" id="KW-0812">Transmembrane</keyword>
<evidence type="ECO:0000313" key="2">
    <source>
        <dbReference type="EMBL" id="GCE25903.1"/>
    </source>
</evidence>
<protein>
    <submittedName>
        <fullName evidence="2">Uncharacterized protein</fullName>
    </submittedName>
</protein>
<gene>
    <name evidence="2" type="ORF">KDA_13870</name>
</gene>
<dbReference type="EMBL" id="BIFT01000001">
    <property type="protein sequence ID" value="GCE25903.1"/>
    <property type="molecule type" value="Genomic_DNA"/>
</dbReference>
<accession>A0A402B3I6</accession>
<proteinExistence type="predicted"/>
<reference evidence="3" key="1">
    <citation type="submission" date="2018-12" db="EMBL/GenBank/DDBJ databases">
        <title>Tengunoibacter tsumagoiensis gen. nov., sp. nov., Dictyobacter kobayashii sp. nov., D. alpinus sp. nov., and D. joshuensis sp. nov. and description of Dictyobacteraceae fam. nov. within the order Ktedonobacterales isolated from Tengu-no-mugimeshi.</title>
        <authorList>
            <person name="Wang C.M."/>
            <person name="Zheng Y."/>
            <person name="Sakai Y."/>
            <person name="Toyoda A."/>
            <person name="Minakuchi Y."/>
            <person name="Abe K."/>
            <person name="Yokota A."/>
            <person name="Yabe S."/>
        </authorList>
    </citation>
    <scope>NUCLEOTIDE SEQUENCE [LARGE SCALE GENOMIC DNA]</scope>
    <source>
        <strain evidence="3">Uno16</strain>
    </source>
</reference>
<keyword evidence="1" id="KW-1133">Transmembrane helix</keyword>
<feature type="transmembrane region" description="Helical" evidence="1">
    <location>
        <begin position="7"/>
        <end position="29"/>
    </location>
</feature>
<keyword evidence="3" id="KW-1185">Reference proteome</keyword>
<sequence>MKNLSLIFAIIGTVADAIALILIILLFFARKYFTTSLVLEFIGLIILLICLVSFIRYKVHKKS</sequence>